<gene>
    <name evidence="1" type="ORF">FDW42_07495</name>
</gene>
<accession>A0AAX2UH90</accession>
<protein>
    <submittedName>
        <fullName evidence="1">Uncharacterized protein</fullName>
    </submittedName>
</protein>
<dbReference type="KEGG" id="chv:CHELV3228_a0059"/>
<name>A0AAX2UH90_9BACT</name>
<dbReference type="EMBL" id="VDBS01000055">
    <property type="protein sequence ID" value="TNB56391.1"/>
    <property type="molecule type" value="Genomic_DNA"/>
</dbReference>
<proteinExistence type="predicted"/>
<sequence length="112" mass="12901">MNEETLIGIKAEIKFACHCEIDEQILKQGLDYIINNALANDLKQASSFIIKAINHRLDALADRGELSVDMRGSALFEHYMNEDPNFLIKIIKDMKAEDDKNRNCQTKKAYRR</sequence>
<evidence type="ECO:0000313" key="2">
    <source>
        <dbReference type="Proteomes" id="UP000306813"/>
    </source>
</evidence>
<reference evidence="1 2" key="1">
    <citation type="submission" date="2019-05" db="EMBL/GenBank/DDBJ databases">
        <title>Draft genomes of eight strains of Campylobacter helveticus isolated from cats and a dog in New Zealand.</title>
        <authorList>
            <person name="Bojanic K."/>
            <person name="Midwinter A.C."/>
            <person name="Biggs P.J."/>
            <person name="Acke E."/>
            <person name="Cornelius A.J."/>
            <person name="Marshall J.C."/>
        </authorList>
    </citation>
    <scope>NUCLEOTIDE SEQUENCE [LARGE SCALE GENOMIC DNA]</scope>
    <source>
        <strain evidence="1 2">ACP123b</strain>
    </source>
</reference>
<evidence type="ECO:0000313" key="1">
    <source>
        <dbReference type="EMBL" id="TNB56391.1"/>
    </source>
</evidence>
<organism evidence="1 2">
    <name type="scientific">Campylobacter helveticus</name>
    <dbReference type="NCBI Taxonomy" id="28898"/>
    <lineage>
        <taxon>Bacteria</taxon>
        <taxon>Pseudomonadati</taxon>
        <taxon>Campylobacterota</taxon>
        <taxon>Epsilonproteobacteria</taxon>
        <taxon>Campylobacterales</taxon>
        <taxon>Campylobacteraceae</taxon>
        <taxon>Campylobacter</taxon>
    </lineage>
</organism>
<dbReference type="AlphaFoldDB" id="A0AAX2UH90"/>
<dbReference type="Proteomes" id="UP000306813">
    <property type="component" value="Unassembled WGS sequence"/>
</dbReference>
<dbReference type="GeneID" id="52037793"/>
<dbReference type="RefSeq" id="WP_082200843.1">
    <property type="nucleotide sequence ID" value="NZ_CP020479.1"/>
</dbReference>
<comment type="caution">
    <text evidence="1">The sequence shown here is derived from an EMBL/GenBank/DDBJ whole genome shotgun (WGS) entry which is preliminary data.</text>
</comment>